<gene>
    <name evidence="1" type="ORF">Hyperionvirus18_46</name>
</gene>
<reference evidence="1" key="1">
    <citation type="submission" date="2018-10" db="EMBL/GenBank/DDBJ databases">
        <title>Hidden diversity of soil giant viruses.</title>
        <authorList>
            <person name="Schulz F."/>
            <person name="Alteio L."/>
            <person name="Goudeau D."/>
            <person name="Ryan E.M."/>
            <person name="Malmstrom R.R."/>
            <person name="Blanchard J."/>
            <person name="Woyke T."/>
        </authorList>
    </citation>
    <scope>NUCLEOTIDE SEQUENCE</scope>
    <source>
        <strain evidence="1">HYV1</strain>
    </source>
</reference>
<proteinExistence type="predicted"/>
<protein>
    <submittedName>
        <fullName evidence="1">Uncharacterized protein</fullName>
    </submittedName>
</protein>
<accession>A0A3G5AA88</accession>
<sequence length="179" mass="20941">MGICSTKSNHYETKLIQPRTAKLLEGKFTGLYSNFNAVTTMEIMYKVFYDYLNMKEYLSLQTWEQADTWIKNGYIIIENDDIYKWLCLIISFRFLDSKLLLDGTPESLERFSGPIRRLGDKIARELILPKDIIRDCAFTEKDITWAVTEISHLLMYGPQHFSTLKLQHNDITNGNRVIN</sequence>
<name>A0A3G5AA88_9VIRU</name>
<dbReference type="EMBL" id="MK072400">
    <property type="protein sequence ID" value="AYV84170.1"/>
    <property type="molecule type" value="Genomic_DNA"/>
</dbReference>
<evidence type="ECO:0000313" key="1">
    <source>
        <dbReference type="EMBL" id="AYV84170.1"/>
    </source>
</evidence>
<organism evidence="1">
    <name type="scientific">Hyperionvirus sp</name>
    <dbReference type="NCBI Taxonomy" id="2487770"/>
    <lineage>
        <taxon>Viruses</taxon>
        <taxon>Varidnaviria</taxon>
        <taxon>Bamfordvirae</taxon>
        <taxon>Nucleocytoviricota</taxon>
        <taxon>Megaviricetes</taxon>
        <taxon>Imitervirales</taxon>
        <taxon>Mimiviridae</taxon>
        <taxon>Klosneuvirinae</taxon>
    </lineage>
</organism>